<dbReference type="AlphaFoldDB" id="A0A6P2DHY1"/>
<feature type="domain" description="Putative restriction endonuclease" evidence="2">
    <location>
        <begin position="44"/>
        <end position="200"/>
    </location>
</feature>
<evidence type="ECO:0000259" key="2">
    <source>
        <dbReference type="Pfam" id="PF05685"/>
    </source>
</evidence>
<keyword evidence="4" id="KW-1185">Reference proteome</keyword>
<dbReference type="InterPro" id="IPR012296">
    <property type="entry name" value="Nuclease_put_TT1808"/>
</dbReference>
<dbReference type="EMBL" id="LR593886">
    <property type="protein sequence ID" value="VTR99705.1"/>
    <property type="molecule type" value="Genomic_DNA"/>
</dbReference>
<dbReference type="Gene3D" id="3.90.1570.10">
    <property type="entry name" value="tt1808, chain A"/>
    <property type="match status" value="1"/>
</dbReference>
<sequence length="223" mass="24068">MAAATEAPYSFADLHARLGGIPLNRIRMRPSPGSATEGDLERAGKPICELIDGVLVDKPMGAFESFLGVELSRPIANHVEANDLGVTLGEAGFVRLGENLVRAPDVTFIPWSEFPNDEVPADEAFWTVAPGLVVEVLSPSNTVAEIDRKLAEFFAVGCKLAWTIDPRAKTARVYTSVKKFKELDETGILSGGKVLPGFSLGSRSCSRRQSARRKSRGKAVRPC</sequence>
<protein>
    <recommendedName>
        <fullName evidence="2">Putative restriction endonuclease domain-containing protein</fullName>
    </recommendedName>
</protein>
<dbReference type="CDD" id="cd06260">
    <property type="entry name" value="DUF820-like"/>
    <property type="match status" value="1"/>
</dbReference>
<dbReference type="InterPro" id="IPR011335">
    <property type="entry name" value="Restrct_endonuc-II-like"/>
</dbReference>
<dbReference type="SUPFAM" id="SSF52980">
    <property type="entry name" value="Restriction endonuclease-like"/>
    <property type="match status" value="1"/>
</dbReference>
<evidence type="ECO:0000313" key="4">
    <source>
        <dbReference type="Proteomes" id="UP000464178"/>
    </source>
</evidence>
<dbReference type="Pfam" id="PF05685">
    <property type="entry name" value="Uma2"/>
    <property type="match status" value="1"/>
</dbReference>
<dbReference type="KEGG" id="gms:SOIL9_84280"/>
<dbReference type="Proteomes" id="UP000464178">
    <property type="component" value="Chromosome"/>
</dbReference>
<feature type="compositionally biased region" description="Basic residues" evidence="1">
    <location>
        <begin position="205"/>
        <end position="223"/>
    </location>
</feature>
<evidence type="ECO:0000313" key="3">
    <source>
        <dbReference type="EMBL" id="VTR99705.1"/>
    </source>
</evidence>
<reference evidence="3 4" key="1">
    <citation type="submission" date="2019-05" db="EMBL/GenBank/DDBJ databases">
        <authorList>
            <consortium name="Science for Life Laboratories"/>
        </authorList>
    </citation>
    <scope>NUCLEOTIDE SEQUENCE [LARGE SCALE GENOMIC DNA]</scope>
    <source>
        <strain evidence="3">Soil9</strain>
    </source>
</reference>
<accession>A0A6P2DHY1</accession>
<dbReference type="PANTHER" id="PTHR34107:SF1">
    <property type="entry name" value="SLL0198 PROTEIN"/>
    <property type="match status" value="1"/>
</dbReference>
<name>A0A6P2DHY1_9BACT</name>
<dbReference type="PANTHER" id="PTHR34107">
    <property type="entry name" value="SLL0198 PROTEIN-RELATED"/>
    <property type="match status" value="1"/>
</dbReference>
<evidence type="ECO:0000256" key="1">
    <source>
        <dbReference type="SAM" id="MobiDB-lite"/>
    </source>
</evidence>
<dbReference type="InterPro" id="IPR008538">
    <property type="entry name" value="Uma2"/>
</dbReference>
<proteinExistence type="predicted"/>
<feature type="region of interest" description="Disordered" evidence="1">
    <location>
        <begin position="202"/>
        <end position="223"/>
    </location>
</feature>
<gene>
    <name evidence="3" type="ORF">SOIL9_84280</name>
</gene>
<organism evidence="3 4">
    <name type="scientific">Gemmata massiliana</name>
    <dbReference type="NCBI Taxonomy" id="1210884"/>
    <lineage>
        <taxon>Bacteria</taxon>
        <taxon>Pseudomonadati</taxon>
        <taxon>Planctomycetota</taxon>
        <taxon>Planctomycetia</taxon>
        <taxon>Gemmatales</taxon>
        <taxon>Gemmataceae</taxon>
        <taxon>Gemmata</taxon>
    </lineage>
</organism>
<dbReference type="RefSeq" id="WP_162671955.1">
    <property type="nucleotide sequence ID" value="NZ_LR593886.1"/>
</dbReference>